<feature type="transmembrane region" description="Helical" evidence="1">
    <location>
        <begin position="498"/>
        <end position="519"/>
    </location>
</feature>
<name>A0A6F8ZDM2_9FIRM</name>
<dbReference type="AlphaFoldDB" id="A0A6F8ZDM2"/>
<accession>A0A6F8ZDM2</accession>
<keyword evidence="3" id="KW-1185">Reference proteome</keyword>
<feature type="transmembrane region" description="Helical" evidence="1">
    <location>
        <begin position="215"/>
        <end position="234"/>
    </location>
</feature>
<organism evidence="2 3">
    <name type="scientific">Candidatus Hydrogenisulfobacillus filiaventi</name>
    <dbReference type="NCBI Taxonomy" id="2707344"/>
    <lineage>
        <taxon>Bacteria</taxon>
        <taxon>Bacillati</taxon>
        <taxon>Bacillota</taxon>
        <taxon>Clostridia</taxon>
        <taxon>Eubacteriales</taxon>
        <taxon>Clostridiales Family XVII. Incertae Sedis</taxon>
        <taxon>Candidatus Hydrogenisulfobacillus</taxon>
    </lineage>
</organism>
<feature type="transmembrane region" description="Helical" evidence="1">
    <location>
        <begin position="187"/>
        <end position="208"/>
    </location>
</feature>
<feature type="transmembrane region" description="Helical" evidence="1">
    <location>
        <begin position="351"/>
        <end position="370"/>
    </location>
</feature>
<dbReference type="EMBL" id="LR778114">
    <property type="protein sequence ID" value="CAB1127760.1"/>
    <property type="molecule type" value="Genomic_DNA"/>
</dbReference>
<feature type="transmembrane region" description="Helical" evidence="1">
    <location>
        <begin position="156"/>
        <end position="175"/>
    </location>
</feature>
<dbReference type="KEGG" id="hfv:R50_0254"/>
<feature type="transmembrane region" description="Helical" evidence="1">
    <location>
        <begin position="82"/>
        <end position="106"/>
    </location>
</feature>
<dbReference type="Proteomes" id="UP000503399">
    <property type="component" value="Chromosome"/>
</dbReference>
<feature type="transmembrane region" description="Helical" evidence="1">
    <location>
        <begin position="443"/>
        <end position="466"/>
    </location>
</feature>
<reference evidence="2 3" key="1">
    <citation type="submission" date="2020-02" db="EMBL/GenBank/DDBJ databases">
        <authorList>
            <person name="Hogendoorn C."/>
        </authorList>
    </citation>
    <scope>NUCLEOTIDE SEQUENCE [LARGE SCALE GENOMIC DNA]</scope>
    <source>
        <strain evidence="2">R501</strain>
    </source>
</reference>
<protein>
    <submittedName>
        <fullName evidence="2">Uncharacterized protein</fullName>
    </submittedName>
</protein>
<keyword evidence="1" id="KW-0812">Transmembrane</keyword>
<evidence type="ECO:0000256" key="1">
    <source>
        <dbReference type="SAM" id="Phobius"/>
    </source>
</evidence>
<keyword evidence="1" id="KW-0472">Membrane</keyword>
<feature type="transmembrane region" description="Helical" evidence="1">
    <location>
        <begin position="473"/>
        <end position="492"/>
    </location>
</feature>
<keyword evidence="1" id="KW-1133">Transmembrane helix</keyword>
<feature type="transmembrane region" description="Helical" evidence="1">
    <location>
        <begin position="246"/>
        <end position="267"/>
    </location>
</feature>
<evidence type="ECO:0000313" key="3">
    <source>
        <dbReference type="Proteomes" id="UP000503399"/>
    </source>
</evidence>
<gene>
    <name evidence="2" type="ORF">R50_0254</name>
</gene>
<evidence type="ECO:0000313" key="2">
    <source>
        <dbReference type="EMBL" id="CAB1127760.1"/>
    </source>
</evidence>
<feature type="transmembrane region" description="Helical" evidence="1">
    <location>
        <begin position="397"/>
        <end position="423"/>
    </location>
</feature>
<sequence length="532" mass="56662">MPWPAWCWPVTPPPRNLLDVAVVLEAEGYVDAVARRLGYANVFRLAEAVEAVLPLYAIPQPLPAPVPDSWVRQATADYLRGLGYSLPWILSVGVLFGFRVALWAAFSTAPRIATVISLAFFTATLAAGAVAQMMARRGLFYLLQRNRPLFRWTLRRFLVDGGAAALLLIALVYRLGVAPRYPRADGLVFLEFALAILAFQLALAPLYMLRRALSLALATAAALAVTVAAVHWLWPLTGPASLAGAALRRAQLLGLAVGTAAALTAAFGRRAVRQAEAGLVGEHPLATAPAEQVRPPHWGVVVTLTLPYGLYGAAYFALLFADRLVAGVHYGLRLGRSAYLYPAGYEAATDLALLVLLPLTGLVFLFIEAFGRRFPALARQTPLHRYRGLRRQLARRFAGELLVLTAAGLLTAHLLPGLLLTALPPALTGPLLGPTAAPFRRALAQAALAYGLLPAGLLASQYLFFLGRPRPPLAAAVLGTLVNLGVGAWALGGGDAHAVRGLLAGSLVFTAGTAAAAWWSLARGEETYYAAF</sequence>
<proteinExistence type="predicted"/>
<feature type="transmembrane region" description="Helical" evidence="1">
    <location>
        <begin position="298"/>
        <end position="321"/>
    </location>
</feature>
<feature type="transmembrane region" description="Helical" evidence="1">
    <location>
        <begin position="112"/>
        <end position="135"/>
    </location>
</feature>